<dbReference type="AlphaFoldDB" id="A0A1Y5TML5"/>
<proteinExistence type="predicted"/>
<dbReference type="EMBL" id="FWFT01000008">
    <property type="protein sequence ID" value="SLN63888.1"/>
    <property type="molecule type" value="Genomic_DNA"/>
</dbReference>
<evidence type="ECO:0000313" key="2">
    <source>
        <dbReference type="Proteomes" id="UP000193623"/>
    </source>
</evidence>
<dbReference type="Proteomes" id="UP000193623">
    <property type="component" value="Unassembled WGS sequence"/>
</dbReference>
<keyword evidence="2" id="KW-1185">Reference proteome</keyword>
<name>A0A1Y5TML5_9RHOB</name>
<gene>
    <name evidence="1" type="ORF">PSJ8397_03374</name>
</gene>
<evidence type="ECO:0000313" key="1">
    <source>
        <dbReference type="EMBL" id="SLN63888.1"/>
    </source>
</evidence>
<sequence length="113" mass="12292">MKIETHTPDWQDPNAIAAFVRHSSKPNGKADQAPTQVMGPHRHPDLGLVVTIVVNAAKDGNKANTVITHIPIKTLSQWVTNALPDMPKVGADISTTGLDFSDMFDDIQIPNEE</sequence>
<dbReference type="RefSeq" id="WP_085865767.1">
    <property type="nucleotide sequence ID" value="NZ_FWFT01000008.1"/>
</dbReference>
<protein>
    <submittedName>
        <fullName evidence="1">Uncharacterized protein</fullName>
    </submittedName>
</protein>
<accession>A0A1Y5TML5</accession>
<organism evidence="1 2">
    <name type="scientific">Pseudooctadecabacter jejudonensis</name>
    <dbReference type="NCBI Taxonomy" id="1391910"/>
    <lineage>
        <taxon>Bacteria</taxon>
        <taxon>Pseudomonadati</taxon>
        <taxon>Pseudomonadota</taxon>
        <taxon>Alphaproteobacteria</taxon>
        <taxon>Rhodobacterales</taxon>
        <taxon>Paracoccaceae</taxon>
        <taxon>Pseudooctadecabacter</taxon>
    </lineage>
</organism>
<reference evidence="1 2" key="1">
    <citation type="submission" date="2017-03" db="EMBL/GenBank/DDBJ databases">
        <authorList>
            <person name="Afonso C.L."/>
            <person name="Miller P.J."/>
            <person name="Scott M.A."/>
            <person name="Spackman E."/>
            <person name="Goraichik I."/>
            <person name="Dimitrov K.M."/>
            <person name="Suarez D.L."/>
            <person name="Swayne D.E."/>
        </authorList>
    </citation>
    <scope>NUCLEOTIDE SEQUENCE [LARGE SCALE GENOMIC DNA]</scope>
    <source>
        <strain evidence="1 2">CECT 8397</strain>
    </source>
</reference>